<evidence type="ECO:0000256" key="8">
    <source>
        <dbReference type="ARBA" id="ARBA00023303"/>
    </source>
</evidence>
<comment type="function">
    <text evidence="11">Fluoride-specific ion channel. Important for reducing fluoride concentration in the cell, thus reducing its toxicity.</text>
</comment>
<protein>
    <recommendedName>
        <fullName evidence="11">Fluoride-specific ion channel FluC</fullName>
    </recommendedName>
</protein>
<evidence type="ECO:0000256" key="7">
    <source>
        <dbReference type="ARBA" id="ARBA00023136"/>
    </source>
</evidence>
<evidence type="ECO:0000256" key="2">
    <source>
        <dbReference type="ARBA" id="ARBA00022475"/>
    </source>
</evidence>
<keyword evidence="7 11" id="KW-0472">Membrane</keyword>
<dbReference type="GO" id="GO:0005886">
    <property type="term" value="C:plasma membrane"/>
    <property type="evidence" value="ECO:0007669"/>
    <property type="project" value="UniProtKB-SubCell"/>
</dbReference>
<dbReference type="PANTHER" id="PTHR28259:SF1">
    <property type="entry name" value="FLUORIDE EXPORT PROTEIN 1-RELATED"/>
    <property type="match status" value="1"/>
</dbReference>
<evidence type="ECO:0000256" key="4">
    <source>
        <dbReference type="ARBA" id="ARBA00022692"/>
    </source>
</evidence>
<comment type="catalytic activity">
    <reaction evidence="10">
        <text>fluoride(in) = fluoride(out)</text>
        <dbReference type="Rhea" id="RHEA:76159"/>
        <dbReference type="ChEBI" id="CHEBI:17051"/>
    </reaction>
    <physiologicalReaction direction="left-to-right" evidence="10">
        <dbReference type="Rhea" id="RHEA:76160"/>
    </physiologicalReaction>
</comment>
<dbReference type="EMBL" id="CP012541">
    <property type="protein sequence ID" value="ALF48287.1"/>
    <property type="molecule type" value="Genomic_DNA"/>
</dbReference>
<evidence type="ECO:0000256" key="11">
    <source>
        <dbReference type="HAMAP-Rule" id="MF_00454"/>
    </source>
</evidence>
<evidence type="ECO:0000256" key="5">
    <source>
        <dbReference type="ARBA" id="ARBA00022989"/>
    </source>
</evidence>
<feature type="transmembrane region" description="Helical" evidence="11">
    <location>
        <begin position="31"/>
        <end position="51"/>
    </location>
</feature>
<evidence type="ECO:0000256" key="1">
    <source>
        <dbReference type="ARBA" id="ARBA00004651"/>
    </source>
</evidence>
<keyword evidence="5 11" id="KW-1133">Transmembrane helix</keyword>
<feature type="binding site" evidence="11">
    <location>
        <position position="68"/>
    </location>
    <ligand>
        <name>Na(+)</name>
        <dbReference type="ChEBI" id="CHEBI:29101"/>
        <note>structural</note>
    </ligand>
</feature>
<keyword evidence="2 11" id="KW-1003">Cell membrane</keyword>
<proteinExistence type="inferred from homology"/>
<dbReference type="AlphaFoldDB" id="A0A0M5TIB9"/>
<evidence type="ECO:0000256" key="6">
    <source>
        <dbReference type="ARBA" id="ARBA00023065"/>
    </source>
</evidence>
<keyword evidence="4 11" id="KW-0812">Transmembrane</keyword>
<dbReference type="InterPro" id="IPR003691">
    <property type="entry name" value="FluC"/>
</dbReference>
<dbReference type="KEGG" id="ccoc:CCON33237_1639"/>
<reference evidence="13" key="1">
    <citation type="submission" date="2015-08" db="EMBL/GenBank/DDBJ databases">
        <title>Comparative genomics of the Campylobacter concisus group.</title>
        <authorList>
            <person name="Miller W.G."/>
            <person name="Yee E."/>
            <person name="Chapman M.H."/>
            <person name="Huynh S."/>
            <person name="Bono J.L."/>
            <person name="On S.L.W."/>
            <person name="St Leger J."/>
            <person name="Foster G."/>
            <person name="Parker C.T."/>
        </authorList>
    </citation>
    <scope>NUCLEOTIDE SEQUENCE [LARGE SCALE GENOMIC DNA]</scope>
    <source>
        <strain evidence="13">ATCC 33237</strain>
    </source>
</reference>
<comment type="activity regulation">
    <text evidence="11">Na(+) is not transported, but it plays an essential structural role and its presence is essential for fluoride channel function.</text>
</comment>
<dbReference type="HAMAP" id="MF_00454">
    <property type="entry name" value="FluC"/>
    <property type="match status" value="1"/>
</dbReference>
<dbReference type="GeneID" id="28663318"/>
<feature type="binding site" evidence="11">
    <location>
        <position position="71"/>
    </location>
    <ligand>
        <name>Na(+)</name>
        <dbReference type="ChEBI" id="CHEBI:29101"/>
        <note>structural</note>
    </ligand>
</feature>
<comment type="subcellular location">
    <subcellularLocation>
        <location evidence="1 11">Cell membrane</location>
        <topology evidence="1 11">Multi-pass membrane protein</topology>
    </subcellularLocation>
</comment>
<keyword evidence="3" id="KW-0997">Cell inner membrane</keyword>
<feature type="transmembrane region" description="Helical" evidence="11">
    <location>
        <begin position="96"/>
        <end position="114"/>
    </location>
</feature>
<name>A0A0M5TIB9_9BACT</name>
<comment type="similarity">
    <text evidence="9 11">Belongs to the fluoride channel Fluc/FEX (TC 1.A.43) family.</text>
</comment>
<keyword evidence="11" id="KW-0479">Metal-binding</keyword>
<keyword evidence="6 11" id="KW-0406">Ion transport</keyword>
<evidence type="ECO:0000256" key="10">
    <source>
        <dbReference type="ARBA" id="ARBA00035585"/>
    </source>
</evidence>
<gene>
    <name evidence="11 12" type="primary">crcB</name>
    <name evidence="11" type="synonym">fluC</name>
    <name evidence="12" type="ORF">CCON33237_1639</name>
</gene>
<dbReference type="GO" id="GO:0062054">
    <property type="term" value="F:fluoride channel activity"/>
    <property type="evidence" value="ECO:0007669"/>
    <property type="project" value="UniProtKB-UniRule"/>
</dbReference>
<evidence type="ECO:0000313" key="12">
    <source>
        <dbReference type="EMBL" id="ALF48287.1"/>
    </source>
</evidence>
<accession>A0A0M5TIB9</accession>
<dbReference type="Pfam" id="PF02537">
    <property type="entry name" value="CRCB"/>
    <property type="match status" value="1"/>
</dbReference>
<keyword evidence="11" id="KW-0915">Sodium</keyword>
<evidence type="ECO:0000256" key="9">
    <source>
        <dbReference type="ARBA" id="ARBA00035120"/>
    </source>
</evidence>
<dbReference type="RefSeq" id="WP_054197203.1">
    <property type="nucleotide sequence ID" value="NZ_CABMKQ010000018.1"/>
</dbReference>
<keyword evidence="11" id="KW-0813">Transport</keyword>
<dbReference type="Proteomes" id="UP000066049">
    <property type="component" value="Chromosome"/>
</dbReference>
<feature type="transmembrane region" description="Helical" evidence="11">
    <location>
        <begin position="58"/>
        <end position="76"/>
    </location>
</feature>
<sequence length="117" mass="12491">MLVNLLFAGLGGFIGAGCRFLAGELLKFSHFPLATLGVNVLGSFIIGVLFCLNLSQSVRVFLVIGILGGFTTFSSFSLDSVKFLLEGELVKGFLNIFLNLILCLLASYLGILLGKNL</sequence>
<dbReference type="PATRIC" id="fig|199.248.peg.1691"/>
<dbReference type="PANTHER" id="PTHR28259">
    <property type="entry name" value="FLUORIDE EXPORT PROTEIN 1-RELATED"/>
    <property type="match status" value="1"/>
</dbReference>
<evidence type="ECO:0000313" key="13">
    <source>
        <dbReference type="Proteomes" id="UP000066049"/>
    </source>
</evidence>
<evidence type="ECO:0000256" key="3">
    <source>
        <dbReference type="ARBA" id="ARBA00022519"/>
    </source>
</evidence>
<keyword evidence="8 11" id="KW-0407">Ion channel</keyword>
<dbReference type="NCBIfam" id="TIGR00494">
    <property type="entry name" value="crcB"/>
    <property type="match status" value="1"/>
</dbReference>
<organism evidence="12 13">
    <name type="scientific">Campylobacter concisus</name>
    <dbReference type="NCBI Taxonomy" id="199"/>
    <lineage>
        <taxon>Bacteria</taxon>
        <taxon>Pseudomonadati</taxon>
        <taxon>Campylobacterota</taxon>
        <taxon>Epsilonproteobacteria</taxon>
        <taxon>Campylobacterales</taxon>
        <taxon>Campylobacteraceae</taxon>
        <taxon>Campylobacter</taxon>
    </lineage>
</organism>
<dbReference type="GO" id="GO:0046872">
    <property type="term" value="F:metal ion binding"/>
    <property type="evidence" value="ECO:0007669"/>
    <property type="project" value="UniProtKB-KW"/>
</dbReference>
<dbReference type="GO" id="GO:0140114">
    <property type="term" value="P:cellular detoxification of fluoride"/>
    <property type="evidence" value="ECO:0007669"/>
    <property type="project" value="UniProtKB-UniRule"/>
</dbReference>